<dbReference type="PANTHER" id="PTHR30041">
    <property type="entry name" value="ARSENATE REDUCTASE"/>
    <property type="match status" value="1"/>
</dbReference>
<dbReference type="Pfam" id="PF03960">
    <property type="entry name" value="ArsC"/>
    <property type="match status" value="1"/>
</dbReference>
<dbReference type="FunCoup" id="A0A317ZN56">
    <property type="interactions" value="120"/>
</dbReference>
<evidence type="ECO:0000256" key="1">
    <source>
        <dbReference type="ARBA" id="ARBA00007198"/>
    </source>
</evidence>
<dbReference type="RefSeq" id="WP_110129389.1">
    <property type="nucleotide sequence ID" value="NZ_QHJQ01000001.1"/>
</dbReference>
<dbReference type="Gene3D" id="3.40.30.10">
    <property type="entry name" value="Glutaredoxin"/>
    <property type="match status" value="1"/>
</dbReference>
<dbReference type="PANTHER" id="PTHR30041:SF8">
    <property type="entry name" value="PROTEIN YFFB"/>
    <property type="match status" value="1"/>
</dbReference>
<dbReference type="PROSITE" id="PS51353">
    <property type="entry name" value="ARSC"/>
    <property type="match status" value="1"/>
</dbReference>
<protein>
    <submittedName>
        <fullName evidence="3">ArsC family transcriptional regulator</fullName>
    </submittedName>
</protein>
<reference evidence="3 4" key="1">
    <citation type="submission" date="2018-05" db="EMBL/GenBank/DDBJ databases">
        <title>Coraliomargarita sinensis sp. nov., isolated from a marine solar saltern.</title>
        <authorList>
            <person name="Zhou L.Y."/>
        </authorList>
    </citation>
    <scope>NUCLEOTIDE SEQUENCE [LARGE SCALE GENOMIC DNA]</scope>
    <source>
        <strain evidence="3 4">WN38</strain>
    </source>
</reference>
<dbReference type="InterPro" id="IPR006504">
    <property type="entry name" value="Tscrpt_reg_Spx/MgsR"/>
</dbReference>
<evidence type="ECO:0000256" key="2">
    <source>
        <dbReference type="PROSITE-ProRule" id="PRU01282"/>
    </source>
</evidence>
<dbReference type="NCBIfam" id="TIGR01617">
    <property type="entry name" value="arsC_related"/>
    <property type="match status" value="1"/>
</dbReference>
<evidence type="ECO:0000313" key="4">
    <source>
        <dbReference type="Proteomes" id="UP000247099"/>
    </source>
</evidence>
<keyword evidence="4" id="KW-1185">Reference proteome</keyword>
<dbReference type="Proteomes" id="UP000247099">
    <property type="component" value="Unassembled WGS sequence"/>
</dbReference>
<dbReference type="PROSITE" id="PS51354">
    <property type="entry name" value="GLUTAREDOXIN_2"/>
    <property type="match status" value="1"/>
</dbReference>
<comment type="caution">
    <text evidence="3">The sequence shown here is derived from an EMBL/GenBank/DDBJ whole genome shotgun (WGS) entry which is preliminary data.</text>
</comment>
<dbReference type="AlphaFoldDB" id="A0A317ZN56"/>
<proteinExistence type="inferred from homology"/>
<sequence length="116" mass="13373">MLKLYTYKNCSTCRKARKFLDARGIEYDERPIRETPPSRAELSQMLEAYSGKMTRLYNTSSKDYREAGLKDLLPDLSQEEAYTRLQENGNLVKRPFLVGDGVALVGFKEDEWAGRL</sequence>
<name>A0A317ZN56_9BACT</name>
<dbReference type="EMBL" id="QHJQ01000001">
    <property type="protein sequence ID" value="PXA05308.1"/>
    <property type="molecule type" value="Genomic_DNA"/>
</dbReference>
<dbReference type="InterPro" id="IPR006660">
    <property type="entry name" value="Arsenate_reductase-like"/>
</dbReference>
<dbReference type="InParanoid" id="A0A317ZN56"/>
<dbReference type="SUPFAM" id="SSF52833">
    <property type="entry name" value="Thioredoxin-like"/>
    <property type="match status" value="1"/>
</dbReference>
<dbReference type="OrthoDB" id="9794155at2"/>
<accession>A0A317ZN56</accession>
<evidence type="ECO:0000313" key="3">
    <source>
        <dbReference type="EMBL" id="PXA05308.1"/>
    </source>
</evidence>
<gene>
    <name evidence="3" type="ORF">DDZ13_00135</name>
</gene>
<comment type="similarity">
    <text evidence="1 2">Belongs to the ArsC family.</text>
</comment>
<dbReference type="CDD" id="cd03036">
    <property type="entry name" value="ArsC_like"/>
    <property type="match status" value="1"/>
</dbReference>
<organism evidence="3 4">
    <name type="scientific">Coraliomargarita sinensis</name>
    <dbReference type="NCBI Taxonomy" id="2174842"/>
    <lineage>
        <taxon>Bacteria</taxon>
        <taxon>Pseudomonadati</taxon>
        <taxon>Verrucomicrobiota</taxon>
        <taxon>Opitutia</taxon>
        <taxon>Puniceicoccales</taxon>
        <taxon>Coraliomargaritaceae</taxon>
        <taxon>Coraliomargarita</taxon>
    </lineage>
</organism>
<dbReference type="InterPro" id="IPR036249">
    <property type="entry name" value="Thioredoxin-like_sf"/>
</dbReference>